<dbReference type="PANTHER" id="PTHR45695">
    <property type="entry name" value="LEUCOKININ RECEPTOR-RELATED"/>
    <property type="match status" value="1"/>
</dbReference>
<accession>A0A2J7QYR8</accession>
<dbReference type="SUPFAM" id="SSF81321">
    <property type="entry name" value="Family A G protein-coupled receptor-like"/>
    <property type="match status" value="1"/>
</dbReference>
<keyword evidence="5" id="KW-0297">G-protein coupled receptor</keyword>
<name>A0A2J7QYR8_9NEOP</name>
<comment type="subcellular location">
    <subcellularLocation>
        <location evidence="1">Membrane</location>
        <topology evidence="1">Multi-pass membrane protein</topology>
    </subcellularLocation>
</comment>
<dbReference type="PANTHER" id="PTHR45695:SF9">
    <property type="entry name" value="LEUCOKININ RECEPTOR"/>
    <property type="match status" value="1"/>
</dbReference>
<keyword evidence="6 9" id="KW-0472">Membrane</keyword>
<keyword evidence="3 9" id="KW-0812">Transmembrane</keyword>
<feature type="transmembrane region" description="Helical" evidence="9">
    <location>
        <begin position="123"/>
        <end position="149"/>
    </location>
</feature>
<keyword evidence="8" id="KW-0807">Transducer</keyword>
<dbReference type="InterPro" id="IPR000276">
    <property type="entry name" value="GPCR_Rhodpsn"/>
</dbReference>
<comment type="caution">
    <text evidence="11">The sequence shown here is derived from an EMBL/GenBank/DDBJ whole genome shotgun (WGS) entry which is preliminary data.</text>
</comment>
<reference evidence="11 12" key="1">
    <citation type="submission" date="2017-12" db="EMBL/GenBank/DDBJ databases">
        <title>Hemimetabolous genomes reveal molecular basis of termite eusociality.</title>
        <authorList>
            <person name="Harrison M.C."/>
            <person name="Jongepier E."/>
            <person name="Robertson H.M."/>
            <person name="Arning N."/>
            <person name="Bitard-Feildel T."/>
            <person name="Chao H."/>
            <person name="Childers C.P."/>
            <person name="Dinh H."/>
            <person name="Doddapaneni H."/>
            <person name="Dugan S."/>
            <person name="Gowin J."/>
            <person name="Greiner C."/>
            <person name="Han Y."/>
            <person name="Hu H."/>
            <person name="Hughes D.S.T."/>
            <person name="Huylmans A.-K."/>
            <person name="Kemena C."/>
            <person name="Kremer L.P.M."/>
            <person name="Lee S.L."/>
            <person name="Lopez-Ezquerra A."/>
            <person name="Mallet L."/>
            <person name="Monroy-Kuhn J.M."/>
            <person name="Moser A."/>
            <person name="Murali S.C."/>
            <person name="Muzny D.M."/>
            <person name="Otani S."/>
            <person name="Piulachs M.-D."/>
            <person name="Poelchau M."/>
            <person name="Qu J."/>
            <person name="Schaub F."/>
            <person name="Wada-Katsumata A."/>
            <person name="Worley K.C."/>
            <person name="Xie Q."/>
            <person name="Ylla G."/>
            <person name="Poulsen M."/>
            <person name="Gibbs R.A."/>
            <person name="Schal C."/>
            <person name="Richards S."/>
            <person name="Belles X."/>
            <person name="Korb J."/>
            <person name="Bornberg-Bauer E."/>
        </authorList>
    </citation>
    <scope>NUCLEOTIDE SEQUENCE [LARGE SCALE GENOMIC DNA]</scope>
    <source>
        <tissue evidence="11">Whole body</tissue>
    </source>
</reference>
<feature type="transmembrane region" description="Helical" evidence="9">
    <location>
        <begin position="161"/>
        <end position="181"/>
    </location>
</feature>
<feature type="transmembrane region" description="Helical" evidence="9">
    <location>
        <begin position="215"/>
        <end position="238"/>
    </location>
</feature>
<sequence length="300" mass="34190">MYVNPTIFVIIMTVGLTQNGTLILIFLRHREIRTTANTMICNLAVSDILNLSISAPLFCMFHYPHNAPGDVIPCRLYTAGRHFLLCVSALSVLALSVQRYCITDPKFLYSHRKSWSPTTSPMLYVFAVWLLAFLIALPMFLLQGVYGYLCSSNTEESPTRILFLLYSLMFCVLLPSLMFFLSMLTARRLRKSAVIMPCALRHTTQERARVRSARIVTILALVFLLTYFPLWLWAAVVYWTDPDRQSAPVLISEYVTKYLLFANGCLNPTALCIASGTFRKLFKRYLCCSAEPVENRQSDM</sequence>
<keyword evidence="7" id="KW-0675">Receptor</keyword>
<evidence type="ECO:0000259" key="10">
    <source>
        <dbReference type="PROSITE" id="PS50262"/>
    </source>
</evidence>
<evidence type="ECO:0000256" key="4">
    <source>
        <dbReference type="ARBA" id="ARBA00022989"/>
    </source>
</evidence>
<keyword evidence="4 9" id="KW-1133">Transmembrane helix</keyword>
<dbReference type="OrthoDB" id="10037617at2759"/>
<evidence type="ECO:0000256" key="2">
    <source>
        <dbReference type="ARBA" id="ARBA00010663"/>
    </source>
</evidence>
<evidence type="ECO:0000256" key="1">
    <source>
        <dbReference type="ARBA" id="ARBA00004141"/>
    </source>
</evidence>
<dbReference type="PRINTS" id="PR00237">
    <property type="entry name" value="GPCRRHODOPSN"/>
</dbReference>
<dbReference type="AlphaFoldDB" id="A0A2J7QYR8"/>
<feature type="domain" description="G-protein coupled receptors family 1 profile" evidence="10">
    <location>
        <begin position="18"/>
        <end position="271"/>
    </location>
</feature>
<evidence type="ECO:0000256" key="8">
    <source>
        <dbReference type="ARBA" id="ARBA00023224"/>
    </source>
</evidence>
<evidence type="ECO:0000256" key="5">
    <source>
        <dbReference type="ARBA" id="ARBA00023040"/>
    </source>
</evidence>
<gene>
    <name evidence="11" type="ORF">B7P43_G11439</name>
</gene>
<protein>
    <recommendedName>
        <fullName evidence="10">G-protein coupled receptors family 1 profile domain-containing protein</fullName>
    </recommendedName>
</protein>
<dbReference type="CDD" id="cd00637">
    <property type="entry name" value="7tm_classA_rhodopsin-like"/>
    <property type="match status" value="1"/>
</dbReference>
<feature type="transmembrane region" description="Helical" evidence="9">
    <location>
        <begin position="83"/>
        <end position="102"/>
    </location>
</feature>
<keyword evidence="12" id="KW-1185">Reference proteome</keyword>
<dbReference type="Gene3D" id="1.20.1070.10">
    <property type="entry name" value="Rhodopsin 7-helix transmembrane proteins"/>
    <property type="match status" value="1"/>
</dbReference>
<feature type="transmembrane region" description="Helical" evidence="9">
    <location>
        <begin position="258"/>
        <end position="278"/>
    </location>
</feature>
<dbReference type="EMBL" id="NEVH01009084">
    <property type="protein sequence ID" value="PNF33720.1"/>
    <property type="molecule type" value="Genomic_DNA"/>
</dbReference>
<comment type="similarity">
    <text evidence="2">Belongs to the G-protein coupled receptor 1 family.</text>
</comment>
<evidence type="ECO:0000256" key="7">
    <source>
        <dbReference type="ARBA" id="ARBA00023170"/>
    </source>
</evidence>
<dbReference type="InParanoid" id="A0A2J7QYR8"/>
<dbReference type="GO" id="GO:0004930">
    <property type="term" value="F:G protein-coupled receptor activity"/>
    <property type="evidence" value="ECO:0007669"/>
    <property type="project" value="UniProtKB-KW"/>
</dbReference>
<dbReference type="PROSITE" id="PS50262">
    <property type="entry name" value="G_PROTEIN_RECEP_F1_2"/>
    <property type="match status" value="1"/>
</dbReference>
<dbReference type="STRING" id="105785.A0A2J7QYR8"/>
<evidence type="ECO:0000313" key="11">
    <source>
        <dbReference type="EMBL" id="PNF33720.1"/>
    </source>
</evidence>
<proteinExistence type="inferred from homology"/>
<dbReference type="GO" id="GO:0005886">
    <property type="term" value="C:plasma membrane"/>
    <property type="evidence" value="ECO:0007669"/>
    <property type="project" value="TreeGrafter"/>
</dbReference>
<dbReference type="Pfam" id="PF00001">
    <property type="entry name" value="7tm_1"/>
    <property type="match status" value="1"/>
</dbReference>
<evidence type="ECO:0000256" key="9">
    <source>
        <dbReference type="SAM" id="Phobius"/>
    </source>
</evidence>
<evidence type="ECO:0000256" key="3">
    <source>
        <dbReference type="ARBA" id="ARBA00022692"/>
    </source>
</evidence>
<dbReference type="InterPro" id="IPR017452">
    <property type="entry name" value="GPCR_Rhodpsn_7TM"/>
</dbReference>
<feature type="transmembrane region" description="Helical" evidence="9">
    <location>
        <begin position="6"/>
        <end position="27"/>
    </location>
</feature>
<feature type="transmembrane region" description="Helical" evidence="9">
    <location>
        <begin position="39"/>
        <end position="63"/>
    </location>
</feature>
<organism evidence="11 12">
    <name type="scientific">Cryptotermes secundus</name>
    <dbReference type="NCBI Taxonomy" id="105785"/>
    <lineage>
        <taxon>Eukaryota</taxon>
        <taxon>Metazoa</taxon>
        <taxon>Ecdysozoa</taxon>
        <taxon>Arthropoda</taxon>
        <taxon>Hexapoda</taxon>
        <taxon>Insecta</taxon>
        <taxon>Pterygota</taxon>
        <taxon>Neoptera</taxon>
        <taxon>Polyneoptera</taxon>
        <taxon>Dictyoptera</taxon>
        <taxon>Blattodea</taxon>
        <taxon>Blattoidea</taxon>
        <taxon>Termitoidae</taxon>
        <taxon>Kalotermitidae</taxon>
        <taxon>Cryptotermitinae</taxon>
        <taxon>Cryptotermes</taxon>
    </lineage>
</organism>
<evidence type="ECO:0000313" key="12">
    <source>
        <dbReference type="Proteomes" id="UP000235965"/>
    </source>
</evidence>
<evidence type="ECO:0000256" key="6">
    <source>
        <dbReference type="ARBA" id="ARBA00023136"/>
    </source>
</evidence>
<dbReference type="Proteomes" id="UP000235965">
    <property type="component" value="Unassembled WGS sequence"/>
</dbReference>